<evidence type="ECO:0000313" key="4">
    <source>
        <dbReference type="Proteomes" id="UP000006898"/>
    </source>
</evidence>
<dbReference type="STRING" id="671143.DAMO_1271"/>
<sequence>MGDQPPVADDRIQREFLTNHWQTPIPPQGKPPAHFSSIEGSLDPESCGVCHRAPYEDWGNSLHSKSMGPGVVGQTMELIHDNPKMALLCYSCHAPLTEQQEKVVKQKGGTPSRVKKRHRPSALPLNASEDGESDELTFKTNHAFSASLQQKGLSCTGCHVRRHQRFGPPKRDGSIENSASAAQVPHGDAIRTTAFERAEFCKGCHQFEPNGYALNGKLLENTYNEWREGPYAREGKSCQSCHMPERRHLWRGIHDPEMVKQGVSVRLALDKERYQVGEQLRAGITLVNTGVGHDFPTYVTPKIIVRFELTDADGKQIGKSAQEERIGREVTLDLTQEIFDTRIAPGKSRTVRYVRAIDRTGLTLRASVIVVPDDFYIQFFEATAPKAKGKEARALLEQAAREGRARSFLLFTENVVVS</sequence>
<gene>
    <name evidence="3" type="ORF">DAMO_1271</name>
</gene>
<dbReference type="InterPro" id="IPR036280">
    <property type="entry name" value="Multihaem_cyt_sf"/>
</dbReference>
<dbReference type="InterPro" id="IPR023155">
    <property type="entry name" value="Cyt_c-552/4"/>
</dbReference>
<feature type="region of interest" description="Disordered" evidence="1">
    <location>
        <begin position="166"/>
        <end position="185"/>
    </location>
</feature>
<feature type="domain" description="Cytochrome c-552/4" evidence="2">
    <location>
        <begin position="47"/>
        <end position="106"/>
    </location>
</feature>
<proteinExistence type="predicted"/>
<feature type="region of interest" description="Disordered" evidence="1">
    <location>
        <begin position="105"/>
        <end position="132"/>
    </location>
</feature>
<evidence type="ECO:0000259" key="2">
    <source>
        <dbReference type="Pfam" id="PF13435"/>
    </source>
</evidence>
<dbReference type="HOGENOM" id="CLU_051685_0_0_0"/>
<evidence type="ECO:0000256" key="1">
    <source>
        <dbReference type="SAM" id="MobiDB-lite"/>
    </source>
</evidence>
<evidence type="ECO:0000313" key="3">
    <source>
        <dbReference type="EMBL" id="CBE68331.1"/>
    </source>
</evidence>
<dbReference type="EMBL" id="FP565575">
    <property type="protein sequence ID" value="CBE68331.1"/>
    <property type="molecule type" value="Genomic_DNA"/>
</dbReference>
<dbReference type="SUPFAM" id="SSF48695">
    <property type="entry name" value="Multiheme cytochromes"/>
    <property type="match status" value="1"/>
</dbReference>
<dbReference type="Proteomes" id="UP000006898">
    <property type="component" value="Chromosome"/>
</dbReference>
<dbReference type="AlphaFoldDB" id="D5MF02"/>
<protein>
    <recommendedName>
        <fullName evidence="2">Cytochrome c-552/4 domain-containing protein</fullName>
    </recommendedName>
</protein>
<dbReference type="eggNOG" id="COG2010">
    <property type="taxonomic scope" value="Bacteria"/>
</dbReference>
<dbReference type="Gene3D" id="1.10.1130.10">
    <property type="entry name" value="Flavocytochrome C3, Chain A"/>
    <property type="match status" value="1"/>
</dbReference>
<dbReference type="KEGG" id="mox:DAMO_1271"/>
<organism evidence="3 4">
    <name type="scientific">Methylomirabilis oxygeniifera</name>
    <dbReference type="NCBI Taxonomy" id="671143"/>
    <lineage>
        <taxon>Bacteria</taxon>
        <taxon>Candidatus Methylomirabilota</taxon>
        <taxon>Candidatus Methylomirabilia</taxon>
        <taxon>Candidatus Methylomirabilales</taxon>
        <taxon>Candidatus Methylomirabilaceae</taxon>
        <taxon>Candidatus Methylomirabilis</taxon>
    </lineage>
</organism>
<dbReference type="Pfam" id="PF13435">
    <property type="entry name" value="Cytochrome_C554"/>
    <property type="match status" value="1"/>
</dbReference>
<reference evidence="3 4" key="1">
    <citation type="journal article" date="2010" name="Nature">
        <title>Nitrite-driven anaerobic methane oxidation by oxygenic bacteria.</title>
        <authorList>
            <person name="Ettwig K.F."/>
            <person name="Butler M.K."/>
            <person name="Le Paslier D."/>
            <person name="Pelletier E."/>
            <person name="Mangenot S."/>
            <person name="Kuypers M.M.M."/>
            <person name="Schreiber F."/>
            <person name="Dutilh B.E."/>
            <person name="Zedelius J."/>
            <person name="de Beer D."/>
            <person name="Gloerich J."/>
            <person name="Wessels H.J.C.T."/>
            <person name="van Allen T."/>
            <person name="Luesken F."/>
            <person name="Wu M."/>
            <person name="van de Pas-Schoonen K.T."/>
            <person name="Op den Camp H.J.M."/>
            <person name="Janssen-Megens E.M."/>
            <person name="Francoijs K-J."/>
            <person name="Stunnenberg H."/>
            <person name="Weissenbach J."/>
            <person name="Jetten M.S.M."/>
            <person name="Strous M."/>
        </authorList>
    </citation>
    <scope>NUCLEOTIDE SEQUENCE [LARGE SCALE GENOMIC DNA]</scope>
</reference>
<dbReference type="PATRIC" id="fig|671143.5.peg.1116"/>
<name>D5MF02_METO1</name>
<feature type="region of interest" description="Disordered" evidence="1">
    <location>
        <begin position="21"/>
        <end position="40"/>
    </location>
</feature>
<accession>D5MF02</accession>